<dbReference type="PROSITE" id="PS50885">
    <property type="entry name" value="HAMP"/>
    <property type="match status" value="1"/>
</dbReference>
<protein>
    <recommendedName>
        <fullName evidence="3">histidine kinase</fullName>
        <ecNumber evidence="3">2.7.13.3</ecNumber>
    </recommendedName>
</protein>
<dbReference type="Pfam" id="PF02518">
    <property type="entry name" value="HATPase_c"/>
    <property type="match status" value="1"/>
</dbReference>
<evidence type="ECO:0000256" key="2">
    <source>
        <dbReference type="ARBA" id="ARBA00004370"/>
    </source>
</evidence>
<evidence type="ECO:0000256" key="3">
    <source>
        <dbReference type="ARBA" id="ARBA00012438"/>
    </source>
</evidence>
<dbReference type="InterPro" id="IPR050428">
    <property type="entry name" value="TCS_sensor_his_kinase"/>
</dbReference>
<dbReference type="EMBL" id="FQUJ01000011">
    <property type="protein sequence ID" value="SHF40220.1"/>
    <property type="molecule type" value="Genomic_DNA"/>
</dbReference>
<dbReference type="InterPro" id="IPR005467">
    <property type="entry name" value="His_kinase_dom"/>
</dbReference>
<keyword evidence="10 12" id="KW-0472">Membrane</keyword>
<dbReference type="EC" id="2.7.13.3" evidence="3"/>
<evidence type="ECO:0000256" key="1">
    <source>
        <dbReference type="ARBA" id="ARBA00000085"/>
    </source>
</evidence>
<evidence type="ECO:0000256" key="8">
    <source>
        <dbReference type="ARBA" id="ARBA00022989"/>
    </source>
</evidence>
<keyword evidence="8 12" id="KW-1133">Transmembrane helix</keyword>
<name>A0A1M5BCR5_9GAMM</name>
<feature type="coiled-coil region" evidence="11">
    <location>
        <begin position="218"/>
        <end position="292"/>
    </location>
</feature>
<dbReference type="Gene3D" id="3.30.565.10">
    <property type="entry name" value="Histidine kinase-like ATPase, C-terminal domain"/>
    <property type="match status" value="1"/>
</dbReference>
<dbReference type="GO" id="GO:0005886">
    <property type="term" value="C:plasma membrane"/>
    <property type="evidence" value="ECO:0007669"/>
    <property type="project" value="TreeGrafter"/>
</dbReference>
<proteinExistence type="predicted"/>
<feature type="domain" description="Histidine kinase" evidence="13">
    <location>
        <begin position="241"/>
        <end position="441"/>
    </location>
</feature>
<organism evidence="15 16">
    <name type="scientific">Modicisalibacter ilicicola DSM 19980</name>
    <dbReference type="NCBI Taxonomy" id="1121942"/>
    <lineage>
        <taxon>Bacteria</taxon>
        <taxon>Pseudomonadati</taxon>
        <taxon>Pseudomonadota</taxon>
        <taxon>Gammaproteobacteria</taxon>
        <taxon>Oceanospirillales</taxon>
        <taxon>Halomonadaceae</taxon>
        <taxon>Modicisalibacter</taxon>
    </lineage>
</organism>
<reference evidence="15 16" key="1">
    <citation type="submission" date="2016-11" db="EMBL/GenBank/DDBJ databases">
        <authorList>
            <person name="Jaros S."/>
            <person name="Januszkiewicz K."/>
            <person name="Wedrychowicz H."/>
        </authorList>
    </citation>
    <scope>NUCLEOTIDE SEQUENCE [LARGE SCALE GENOMIC DNA]</scope>
    <source>
        <strain evidence="15 16">DSM 19980</strain>
    </source>
</reference>
<dbReference type="PANTHER" id="PTHR45436:SF5">
    <property type="entry name" value="SENSOR HISTIDINE KINASE TRCS"/>
    <property type="match status" value="1"/>
</dbReference>
<evidence type="ECO:0000256" key="9">
    <source>
        <dbReference type="ARBA" id="ARBA00023012"/>
    </source>
</evidence>
<keyword evidence="11" id="KW-0175">Coiled coil</keyword>
<keyword evidence="6 12" id="KW-0812">Transmembrane</keyword>
<dbReference type="PROSITE" id="PS50109">
    <property type="entry name" value="HIS_KIN"/>
    <property type="match status" value="1"/>
</dbReference>
<evidence type="ECO:0000256" key="7">
    <source>
        <dbReference type="ARBA" id="ARBA00022777"/>
    </source>
</evidence>
<comment type="subcellular location">
    <subcellularLocation>
        <location evidence="2">Membrane</location>
    </subcellularLocation>
</comment>
<evidence type="ECO:0000259" key="14">
    <source>
        <dbReference type="PROSITE" id="PS50885"/>
    </source>
</evidence>
<keyword evidence="4" id="KW-0597">Phosphoprotein</keyword>
<evidence type="ECO:0000313" key="15">
    <source>
        <dbReference type="EMBL" id="SHF40220.1"/>
    </source>
</evidence>
<accession>A0A1M5BCR5</accession>
<dbReference type="SUPFAM" id="SSF47384">
    <property type="entry name" value="Homodimeric domain of signal transducing histidine kinase"/>
    <property type="match status" value="1"/>
</dbReference>
<dbReference type="GO" id="GO:0000155">
    <property type="term" value="F:phosphorelay sensor kinase activity"/>
    <property type="evidence" value="ECO:0007669"/>
    <property type="project" value="InterPro"/>
</dbReference>
<keyword evidence="9" id="KW-0902">Two-component regulatory system</keyword>
<dbReference type="PRINTS" id="PR00344">
    <property type="entry name" value="BCTRLSENSOR"/>
</dbReference>
<feature type="transmembrane region" description="Helical" evidence="12">
    <location>
        <begin position="158"/>
        <end position="181"/>
    </location>
</feature>
<evidence type="ECO:0000256" key="12">
    <source>
        <dbReference type="SAM" id="Phobius"/>
    </source>
</evidence>
<feature type="domain" description="HAMP" evidence="14">
    <location>
        <begin position="182"/>
        <end position="233"/>
    </location>
</feature>
<dbReference type="STRING" id="1121942.SAMN02745148_02521"/>
<dbReference type="InterPro" id="IPR036097">
    <property type="entry name" value="HisK_dim/P_sf"/>
</dbReference>
<dbReference type="InterPro" id="IPR004358">
    <property type="entry name" value="Sig_transdc_His_kin-like_C"/>
</dbReference>
<dbReference type="InterPro" id="IPR003594">
    <property type="entry name" value="HATPase_dom"/>
</dbReference>
<dbReference type="SUPFAM" id="SSF55874">
    <property type="entry name" value="ATPase domain of HSP90 chaperone/DNA topoisomerase II/histidine kinase"/>
    <property type="match status" value="1"/>
</dbReference>
<evidence type="ECO:0000256" key="6">
    <source>
        <dbReference type="ARBA" id="ARBA00022692"/>
    </source>
</evidence>
<dbReference type="RefSeq" id="WP_072823393.1">
    <property type="nucleotide sequence ID" value="NZ_FQUJ01000011.1"/>
</dbReference>
<dbReference type="Proteomes" id="UP000184346">
    <property type="component" value="Unassembled WGS sequence"/>
</dbReference>
<sequence>MSFLPVDRRSLRFSLLSRLGLVALLVVGVTWLLHGILLGDLAREFLGDRLRQEARYTLERLERLGGPPGQWLESDSLASEVFHHLYVLRVGGRISSSHPNWLLPLEPHLDGPDARLFEVQWQGRQLLVYRDTFELDGEPGVLLVGEDFAQVAEGLDTLHWWVGGIAGLVLMLLILMNLVAVNRSLRPLLRLQSQLAEFQAGQRERLDLDSPSELDDLLIQLNHFMDELQRRLQRSREAVANLSHMLQTPLAAVTQVLRGRRPIDDQRRQRMLERLEDMQAQLSSELRRARFAGPGSAQHAVVAREAGTLIEMMRTLYPDKCFALDLKLPPEHSVAVERQDLNEMLGIVLDNAGKWARAHVSCRIALDSGQGLTLEVTDDGPGVQASALSQLGERGKRLDESTPGHGLGLAILKQIVAQYRGEVAFSASNEGGLCVRIALPC</sequence>
<evidence type="ECO:0000313" key="16">
    <source>
        <dbReference type="Proteomes" id="UP000184346"/>
    </source>
</evidence>
<keyword evidence="5" id="KW-0808">Transferase</keyword>
<keyword evidence="7 15" id="KW-0418">Kinase</keyword>
<dbReference type="OrthoDB" id="9809567at2"/>
<gene>
    <name evidence="15" type="ORF">SAMN02745148_02521</name>
</gene>
<keyword evidence="16" id="KW-1185">Reference proteome</keyword>
<dbReference type="AlphaFoldDB" id="A0A1M5BCR5"/>
<evidence type="ECO:0000256" key="5">
    <source>
        <dbReference type="ARBA" id="ARBA00022679"/>
    </source>
</evidence>
<evidence type="ECO:0000256" key="10">
    <source>
        <dbReference type="ARBA" id="ARBA00023136"/>
    </source>
</evidence>
<comment type="catalytic activity">
    <reaction evidence="1">
        <text>ATP + protein L-histidine = ADP + protein N-phospho-L-histidine.</text>
        <dbReference type="EC" id="2.7.13.3"/>
    </reaction>
</comment>
<dbReference type="InterPro" id="IPR003660">
    <property type="entry name" value="HAMP_dom"/>
</dbReference>
<dbReference type="SMART" id="SM00387">
    <property type="entry name" value="HATPase_c"/>
    <property type="match status" value="1"/>
</dbReference>
<dbReference type="Gene3D" id="1.10.287.130">
    <property type="match status" value="1"/>
</dbReference>
<feature type="transmembrane region" description="Helical" evidence="12">
    <location>
        <begin position="21"/>
        <end position="39"/>
    </location>
</feature>
<evidence type="ECO:0000259" key="13">
    <source>
        <dbReference type="PROSITE" id="PS50109"/>
    </source>
</evidence>
<dbReference type="InterPro" id="IPR036890">
    <property type="entry name" value="HATPase_C_sf"/>
</dbReference>
<dbReference type="PANTHER" id="PTHR45436">
    <property type="entry name" value="SENSOR HISTIDINE KINASE YKOH"/>
    <property type="match status" value="1"/>
</dbReference>
<evidence type="ECO:0000256" key="11">
    <source>
        <dbReference type="SAM" id="Coils"/>
    </source>
</evidence>
<evidence type="ECO:0000256" key="4">
    <source>
        <dbReference type="ARBA" id="ARBA00022553"/>
    </source>
</evidence>